<proteinExistence type="predicted"/>
<dbReference type="SUPFAM" id="SSF55021">
    <property type="entry name" value="ACT-like"/>
    <property type="match status" value="2"/>
</dbReference>
<dbReference type="CDD" id="cd04869">
    <property type="entry name" value="ACT_GcvR_2"/>
    <property type="match status" value="1"/>
</dbReference>
<dbReference type="InterPro" id="IPR016867">
    <property type="entry name" value="GcvR"/>
</dbReference>
<organism evidence="3 4">
    <name type="scientific">Terracoccus luteus</name>
    <dbReference type="NCBI Taxonomy" id="53356"/>
    <lineage>
        <taxon>Bacteria</taxon>
        <taxon>Bacillati</taxon>
        <taxon>Actinomycetota</taxon>
        <taxon>Actinomycetes</taxon>
        <taxon>Micrococcales</taxon>
        <taxon>Intrasporangiaceae</taxon>
        <taxon>Terracoccus</taxon>
    </lineage>
</organism>
<dbReference type="GO" id="GO:0006355">
    <property type="term" value="P:regulation of DNA-templated transcription"/>
    <property type="evidence" value="ECO:0007669"/>
    <property type="project" value="InterPro"/>
</dbReference>
<dbReference type="Pfam" id="PF13740">
    <property type="entry name" value="ACT_6"/>
    <property type="match status" value="1"/>
</dbReference>
<evidence type="ECO:0000259" key="2">
    <source>
        <dbReference type="PROSITE" id="PS51671"/>
    </source>
</evidence>
<gene>
    <name evidence="3" type="ORF">DFJ68_2914</name>
</gene>
<dbReference type="EMBL" id="RBXT01000001">
    <property type="protein sequence ID" value="RKT79442.1"/>
    <property type="molecule type" value="Genomic_DNA"/>
</dbReference>
<dbReference type="InterPro" id="IPR050990">
    <property type="entry name" value="UPF0237/GcvR_regulator"/>
</dbReference>
<evidence type="ECO:0000313" key="4">
    <source>
        <dbReference type="Proteomes" id="UP000278440"/>
    </source>
</evidence>
<keyword evidence="4" id="KW-1185">Reference proteome</keyword>
<dbReference type="PANTHER" id="PTHR34875">
    <property type="entry name" value="UPF0237 PROTEIN MJ1558"/>
    <property type="match status" value="1"/>
</dbReference>
<dbReference type="AlphaFoldDB" id="A0A495XZS7"/>
<accession>A0A495XZS7</accession>
<name>A0A495XZS7_9MICO</name>
<evidence type="ECO:0000256" key="1">
    <source>
        <dbReference type="SAM" id="MobiDB-lite"/>
    </source>
</evidence>
<sequence>MRRYSARVPRLVLTVIGDDRAGLVSALASVVTDHGGNWEQSQLAELAGKFAGIVVVGVPAERQADLTEALRGLDGMLDVSVHAGEEPDASDGTGGSGASEGDDGAATVEAEGGEPQRLTVDLLGNDRPGIVREVSSVLSEHHLSIESMTTGTREAPMAGGLLFEAHVVAVVPASSDTGALRDDLERLASELLVDIAVG</sequence>
<feature type="domain" description="ACT" evidence="2">
    <location>
        <begin position="119"/>
        <end position="198"/>
    </location>
</feature>
<evidence type="ECO:0000313" key="3">
    <source>
        <dbReference type="EMBL" id="RKT79442.1"/>
    </source>
</evidence>
<dbReference type="PANTHER" id="PTHR34875:SF6">
    <property type="entry name" value="UPF0237 PROTEIN MJ1558"/>
    <property type="match status" value="1"/>
</dbReference>
<comment type="caution">
    <text evidence="3">The sequence shown here is derived from an EMBL/GenBank/DDBJ whole genome shotgun (WGS) entry which is preliminary data.</text>
</comment>
<feature type="region of interest" description="Disordered" evidence="1">
    <location>
        <begin position="83"/>
        <end position="115"/>
    </location>
</feature>
<dbReference type="Proteomes" id="UP000278440">
    <property type="component" value="Unassembled WGS sequence"/>
</dbReference>
<dbReference type="Gene3D" id="3.30.70.260">
    <property type="match status" value="2"/>
</dbReference>
<dbReference type="InterPro" id="IPR045865">
    <property type="entry name" value="ACT-like_dom_sf"/>
</dbReference>
<dbReference type="InterPro" id="IPR002912">
    <property type="entry name" value="ACT_dom"/>
</dbReference>
<protein>
    <submittedName>
        <fullName evidence="3">Glycine cleavage system regulatory protein</fullName>
    </submittedName>
</protein>
<dbReference type="PROSITE" id="PS51671">
    <property type="entry name" value="ACT"/>
    <property type="match status" value="2"/>
</dbReference>
<dbReference type="Pfam" id="PF01842">
    <property type="entry name" value="ACT"/>
    <property type="match status" value="1"/>
</dbReference>
<dbReference type="PIRSF" id="PIRSF028103">
    <property type="entry name" value="GcvR"/>
    <property type="match status" value="1"/>
</dbReference>
<reference evidence="3 4" key="1">
    <citation type="submission" date="2018-10" db="EMBL/GenBank/DDBJ databases">
        <title>Sequencing the genomes of 1000 actinobacteria strains.</title>
        <authorList>
            <person name="Klenk H.-P."/>
        </authorList>
    </citation>
    <scope>NUCLEOTIDE SEQUENCE [LARGE SCALE GENOMIC DNA]</scope>
    <source>
        <strain evidence="3 4">DSM 44267</strain>
    </source>
</reference>
<feature type="domain" description="ACT" evidence="2">
    <location>
        <begin position="12"/>
        <end position="84"/>
    </location>
</feature>